<dbReference type="OrthoDB" id="4773434at2"/>
<proteinExistence type="predicted"/>
<dbReference type="EMBL" id="RKQZ01000001">
    <property type="protein sequence ID" value="RPF21434.1"/>
    <property type="molecule type" value="Genomic_DNA"/>
</dbReference>
<evidence type="ECO:0008006" key="6">
    <source>
        <dbReference type="Google" id="ProtNLM"/>
    </source>
</evidence>
<comment type="caution">
    <text evidence="4">The sequence shown here is derived from an EMBL/GenBank/DDBJ whole genome shotgun (WGS) entry which is preliminary data.</text>
</comment>
<accession>A0A3N4YPY6</accession>
<dbReference type="Proteomes" id="UP000280501">
    <property type="component" value="Unassembled WGS sequence"/>
</dbReference>
<sequence length="148" mass="16161">MPLIPTSTSLIGRLAGDPRLQRSADGVVHVRVRADVFPPRRRHADGTREKQPPVTVDLAGFDEAAEALHHRFRFGDWFLASGRLKTNRNGSPSFIARRIGHDAANADYTVRRTRKRGARRRSDGDGAGRVPIAAGRILPDGAHAAETA</sequence>
<dbReference type="GO" id="GO:0003697">
    <property type="term" value="F:single-stranded DNA binding"/>
    <property type="evidence" value="ECO:0007669"/>
    <property type="project" value="InterPro"/>
</dbReference>
<protein>
    <recommendedName>
        <fullName evidence="6">Single-stranded DNA-binding protein</fullName>
    </recommendedName>
</protein>
<reference evidence="4 5" key="1">
    <citation type="submission" date="2018-11" db="EMBL/GenBank/DDBJ databases">
        <title>Sequencing the genomes of 1000 actinobacteria strains.</title>
        <authorList>
            <person name="Klenk H.-P."/>
        </authorList>
    </citation>
    <scope>NUCLEOTIDE SEQUENCE [LARGE SCALE GENOMIC DNA]</scope>
    <source>
        <strain evidence="4 5">DSM 15700</strain>
    </source>
</reference>
<evidence type="ECO:0000313" key="5">
    <source>
        <dbReference type="Proteomes" id="UP000280501"/>
    </source>
</evidence>
<gene>
    <name evidence="4" type="ORF">EDD34_2061</name>
</gene>
<dbReference type="RefSeq" id="WP_123814466.1">
    <property type="nucleotide sequence ID" value="NZ_RKQZ01000001.1"/>
</dbReference>
<feature type="region of interest" description="Disordered" evidence="3">
    <location>
        <begin position="113"/>
        <end position="148"/>
    </location>
</feature>
<keyword evidence="1 2" id="KW-0238">DNA-binding</keyword>
<evidence type="ECO:0000313" key="4">
    <source>
        <dbReference type="EMBL" id="RPF21434.1"/>
    </source>
</evidence>
<organism evidence="4 5">
    <name type="scientific">Myceligenerans xiligouense</name>
    <dbReference type="NCBI Taxonomy" id="253184"/>
    <lineage>
        <taxon>Bacteria</taxon>
        <taxon>Bacillati</taxon>
        <taxon>Actinomycetota</taxon>
        <taxon>Actinomycetes</taxon>
        <taxon>Micrococcales</taxon>
        <taxon>Promicromonosporaceae</taxon>
        <taxon>Myceligenerans</taxon>
    </lineage>
</organism>
<evidence type="ECO:0000256" key="3">
    <source>
        <dbReference type="SAM" id="MobiDB-lite"/>
    </source>
</evidence>
<evidence type="ECO:0000256" key="1">
    <source>
        <dbReference type="ARBA" id="ARBA00023125"/>
    </source>
</evidence>
<evidence type="ECO:0000256" key="2">
    <source>
        <dbReference type="PROSITE-ProRule" id="PRU00252"/>
    </source>
</evidence>
<dbReference type="PROSITE" id="PS50935">
    <property type="entry name" value="SSB"/>
    <property type="match status" value="1"/>
</dbReference>
<keyword evidence="5" id="KW-1185">Reference proteome</keyword>
<dbReference type="Gene3D" id="2.40.50.140">
    <property type="entry name" value="Nucleic acid-binding proteins"/>
    <property type="match status" value="1"/>
</dbReference>
<dbReference type="SUPFAM" id="SSF50249">
    <property type="entry name" value="Nucleic acid-binding proteins"/>
    <property type="match status" value="1"/>
</dbReference>
<name>A0A3N4YPY6_9MICO</name>
<dbReference type="InterPro" id="IPR012340">
    <property type="entry name" value="NA-bd_OB-fold"/>
</dbReference>
<dbReference type="AlphaFoldDB" id="A0A3N4YPY6"/>
<dbReference type="InterPro" id="IPR000424">
    <property type="entry name" value="Primosome_PriB/ssb"/>
</dbReference>